<name>A0A8J6CPR0_9ROSI</name>
<proteinExistence type="predicted"/>
<organism evidence="4 5">
    <name type="scientific">Gossypium anomalum</name>
    <dbReference type="NCBI Taxonomy" id="47600"/>
    <lineage>
        <taxon>Eukaryota</taxon>
        <taxon>Viridiplantae</taxon>
        <taxon>Streptophyta</taxon>
        <taxon>Embryophyta</taxon>
        <taxon>Tracheophyta</taxon>
        <taxon>Spermatophyta</taxon>
        <taxon>Magnoliopsida</taxon>
        <taxon>eudicotyledons</taxon>
        <taxon>Gunneridae</taxon>
        <taxon>Pentapetalae</taxon>
        <taxon>rosids</taxon>
        <taxon>malvids</taxon>
        <taxon>Malvales</taxon>
        <taxon>Malvaceae</taxon>
        <taxon>Malvoideae</taxon>
        <taxon>Gossypium</taxon>
    </lineage>
</organism>
<feature type="domain" description="Retroviral polymerase SH3-like" evidence="3">
    <location>
        <begin position="156"/>
        <end position="216"/>
    </location>
</feature>
<protein>
    <recommendedName>
        <fullName evidence="6">Reverse transcriptase Ty1/copia-type domain-containing protein</fullName>
    </recommendedName>
</protein>
<dbReference type="Pfam" id="PF07727">
    <property type="entry name" value="RVT_2"/>
    <property type="match status" value="1"/>
</dbReference>
<dbReference type="OrthoDB" id="1938465at2759"/>
<evidence type="ECO:0000259" key="3">
    <source>
        <dbReference type="Pfam" id="PF25597"/>
    </source>
</evidence>
<feature type="region of interest" description="Disordered" evidence="1">
    <location>
        <begin position="243"/>
        <end position="267"/>
    </location>
</feature>
<dbReference type="InterPro" id="IPR043502">
    <property type="entry name" value="DNA/RNA_pol_sf"/>
</dbReference>
<keyword evidence="5" id="KW-1185">Reference proteome</keyword>
<dbReference type="CDD" id="cd09272">
    <property type="entry name" value="RNase_HI_RT_Ty1"/>
    <property type="match status" value="1"/>
</dbReference>
<dbReference type="Proteomes" id="UP000701853">
    <property type="component" value="Chromosome 10"/>
</dbReference>
<feature type="domain" description="Reverse transcriptase Ty1/copia-type" evidence="2">
    <location>
        <begin position="351"/>
        <end position="418"/>
    </location>
</feature>
<evidence type="ECO:0000259" key="2">
    <source>
        <dbReference type="Pfam" id="PF07727"/>
    </source>
</evidence>
<reference evidence="4 5" key="1">
    <citation type="journal article" date="2021" name="bioRxiv">
        <title>The Gossypium anomalum genome as a resource for cotton improvement and evolutionary analysis of hybrid incompatibility.</title>
        <authorList>
            <person name="Grover C.E."/>
            <person name="Yuan D."/>
            <person name="Arick M.A."/>
            <person name="Miller E.R."/>
            <person name="Hu G."/>
            <person name="Peterson D.G."/>
            <person name="Wendel J.F."/>
            <person name="Udall J.A."/>
        </authorList>
    </citation>
    <scope>NUCLEOTIDE SEQUENCE [LARGE SCALE GENOMIC DNA]</scope>
    <source>
        <strain evidence="4">JFW-Udall</strain>
        <tissue evidence="4">Leaf</tissue>
    </source>
</reference>
<dbReference type="PANTHER" id="PTHR11439:SF483">
    <property type="entry name" value="PEPTIDE SYNTHASE GLIP-LIKE, PUTATIVE (AFU_ORTHOLOGUE AFUA_3G12920)-RELATED"/>
    <property type="match status" value="1"/>
</dbReference>
<dbReference type="Pfam" id="PF25597">
    <property type="entry name" value="SH3_retrovirus"/>
    <property type="match status" value="1"/>
</dbReference>
<dbReference type="SUPFAM" id="SSF56672">
    <property type="entry name" value="DNA/RNA polymerases"/>
    <property type="match status" value="1"/>
</dbReference>
<evidence type="ECO:0000313" key="5">
    <source>
        <dbReference type="Proteomes" id="UP000701853"/>
    </source>
</evidence>
<comment type="caution">
    <text evidence="4">The sequence shown here is derived from an EMBL/GenBank/DDBJ whole genome shotgun (WGS) entry which is preliminary data.</text>
</comment>
<gene>
    <name evidence="4" type="ORF">CXB51_025342</name>
</gene>
<dbReference type="AlphaFoldDB" id="A0A8J6CPR0"/>
<evidence type="ECO:0000256" key="1">
    <source>
        <dbReference type="SAM" id="MobiDB-lite"/>
    </source>
</evidence>
<sequence>MHTGEVLLKGFEQHGLYKLHLPNSDVTHLSTVAHSLIATSTIPFDVWHCRLGHPCMDILIKALRTSNISFDGPAPVASNGFRYYVVFTDAYTRQIVETGLSMLAHASMPLIYWSDAFANGVYLLNRLPSRAINHATPYGKSFKTKPDYTFLRVFGCLCFPNLRPYNNYKLHFRSSPCTFLGYSPTHKGYQCLDTFGKVYVTRHVTFNETIFPFQNKLQPSKSVNQPQFSSKLLVLSPIYPSPTSHAHTSSQSPTASATSHNSSPTPPCSKAGIFKPKAYMSIGLSSPDDVPQDIHAAMRYDSQKTAMNDELQALIFMKKWSLRQIDINNGFLNGELAEDIYIEQPQGFEEAYSSLFIRGSPGNLLLLIVYVDDIVLTGNSVSEIDRVVQQLHARFALKDIGLLNFFLGISIARTSIGYLCVTRPDLAYCVNKLSQYINAPREIHCKAVKGALRYLCGTMHHGLFYPTGQCQLTGYSDADWASSVEDRRSTTGYVLYLGSNPIAWCSKK</sequence>
<accession>A0A8J6CPR0</accession>
<dbReference type="EMBL" id="JAHUZN010000010">
    <property type="protein sequence ID" value="KAG8480129.1"/>
    <property type="molecule type" value="Genomic_DNA"/>
</dbReference>
<dbReference type="InterPro" id="IPR057670">
    <property type="entry name" value="SH3_retrovirus"/>
</dbReference>
<evidence type="ECO:0000313" key="4">
    <source>
        <dbReference type="EMBL" id="KAG8480129.1"/>
    </source>
</evidence>
<feature type="compositionally biased region" description="Low complexity" evidence="1">
    <location>
        <begin position="243"/>
        <end position="260"/>
    </location>
</feature>
<evidence type="ECO:0008006" key="6">
    <source>
        <dbReference type="Google" id="ProtNLM"/>
    </source>
</evidence>
<dbReference type="PANTHER" id="PTHR11439">
    <property type="entry name" value="GAG-POL-RELATED RETROTRANSPOSON"/>
    <property type="match status" value="1"/>
</dbReference>
<dbReference type="InterPro" id="IPR013103">
    <property type="entry name" value="RVT_2"/>
</dbReference>